<keyword evidence="1" id="KW-1133">Transmembrane helix</keyword>
<keyword evidence="1" id="KW-0812">Transmembrane</keyword>
<evidence type="ECO:0000313" key="3">
    <source>
        <dbReference type="Proteomes" id="UP000239785"/>
    </source>
</evidence>
<comment type="caution">
    <text evidence="2">The sequence shown here is derived from an EMBL/GenBank/DDBJ whole genome shotgun (WGS) entry which is preliminary data.</text>
</comment>
<dbReference type="EMBL" id="PHNF01000001">
    <property type="protein sequence ID" value="PPE06454.1"/>
    <property type="molecule type" value="Genomic_DNA"/>
</dbReference>
<keyword evidence="1" id="KW-0472">Membrane</keyword>
<proteinExistence type="predicted"/>
<accession>A0A2S5RGI9</accession>
<organism evidence="2 3">
    <name type="scientific">Mesoplasma corruscae</name>
    <dbReference type="NCBI Taxonomy" id="216874"/>
    <lineage>
        <taxon>Bacteria</taxon>
        <taxon>Bacillati</taxon>
        <taxon>Mycoplasmatota</taxon>
        <taxon>Mollicutes</taxon>
        <taxon>Entomoplasmatales</taxon>
        <taxon>Entomoplasmataceae</taxon>
        <taxon>Mesoplasma</taxon>
    </lineage>
</organism>
<dbReference type="AlphaFoldDB" id="A0A2S5RGI9"/>
<protein>
    <submittedName>
        <fullName evidence="2">Uncharacterized protein</fullName>
    </submittedName>
</protein>
<reference evidence="2 3" key="1">
    <citation type="submission" date="2017-11" db="EMBL/GenBank/DDBJ databases">
        <title>Genome sequence of Mesoplasma corruscae ELCA-2 (ATCC 49579).</title>
        <authorList>
            <person name="Lo W.-S."/>
            <person name="Kuo C.-H."/>
        </authorList>
    </citation>
    <scope>NUCLEOTIDE SEQUENCE [LARGE SCALE GENOMIC DNA]</scope>
    <source>
        <strain evidence="2 3">ELCA-2</strain>
    </source>
</reference>
<feature type="transmembrane region" description="Helical" evidence="1">
    <location>
        <begin position="412"/>
        <end position="431"/>
    </location>
</feature>
<gene>
    <name evidence="2" type="ORF">MCORR_v1c00820</name>
</gene>
<name>A0A2S5RGI9_9MOLU</name>
<keyword evidence="3" id="KW-1185">Reference proteome</keyword>
<evidence type="ECO:0000313" key="2">
    <source>
        <dbReference type="EMBL" id="PPE06454.1"/>
    </source>
</evidence>
<dbReference type="RefSeq" id="WP_104207682.1">
    <property type="nucleotide sequence ID" value="NZ_PHNF01000001.1"/>
</dbReference>
<evidence type="ECO:0000256" key="1">
    <source>
        <dbReference type="SAM" id="Phobius"/>
    </source>
</evidence>
<sequence length="441" mass="52851">MKLLLVIIFLIFNVSTPTKTFHSKEQSRLIVNNEKHYPTVQFNNEFIFRQEKLEKNEDLELGYIHDFKFKINELEKYKKTYFSFQLEITFEENVTFNDNNKNSYLDVVKTEWTDQTISQFYLKSREYFNVNFKSLKITPEIYLTVEDDGKVTLKLVHKDFLRIWTRNQNIFKSRTLKIRNIKVSFKPKEELLFLDNQIVELTYQPKLILNTLEKINEEVNKKIIALLKIQKVDPVIFNYFYKIENFQTQELNILNEISSDFRHVIRKKILYSDNIKKDTFFKSLTEPIIKIAFNQEIYVDQIGINLQLQTKTPKNNLNEQKVFDELFNQEIWFKEYLKIRKINTDSYQIYSDCKNIKDSLVIKVTSLNNPYIDKEILIPKEELKDSNYEFDKENLGYETIKEKTSKNNTKSFILFAISISSALILCFAVLLKNFYVKFIKK</sequence>
<dbReference type="Proteomes" id="UP000239785">
    <property type="component" value="Unassembled WGS sequence"/>
</dbReference>